<feature type="transmembrane region" description="Helical" evidence="1">
    <location>
        <begin position="368"/>
        <end position="387"/>
    </location>
</feature>
<sequence>MNRMRRWRIWLVLTLAALAAAVSTVGAAAAGGPEAGRPPIAAGEEQVIIPEGERLEDDLVVNAEKGAAVYGTLAGDLILLGADAVITGTVEGDVIGYANRVWISGQVLGNVRVLALEAVTIEGRVGRSAITVSQRATLGPEAEIGTTWFALSGDVELGGTVGRSLFATASRVTVSGEVGGDLSLHGYDQARVLPGAVVRGGILAVADRPPVVDDGASVGEVRFVAREGATQPLLTMDGFALGRLAGFAAVGLLVTWLAPGLLGSFQRRVSGHFWATLAVGAGLLAGVPVLALVLMLTVGGIPAALMVVLPLYAAAIYLGQVFVAGWLGWAILGRVRGDGQAPRSAAFLLGLVCLTLFSRLPYVRYVGSFLAVSLALGGLSLTLGPWIRRIARED</sequence>
<gene>
    <name evidence="3" type="ordered locus">STH2793</name>
</gene>
<feature type="chain" id="PRO_5039053349" description="Polymer-forming cytoskeletal protein" evidence="2">
    <location>
        <begin position="28"/>
        <end position="394"/>
    </location>
</feature>
<protein>
    <recommendedName>
        <fullName evidence="5">Polymer-forming cytoskeletal protein</fullName>
    </recommendedName>
</protein>
<dbReference type="AlphaFoldDB" id="Q67KM0"/>
<evidence type="ECO:0008006" key="5">
    <source>
        <dbReference type="Google" id="ProtNLM"/>
    </source>
</evidence>
<organism evidence="3 4">
    <name type="scientific">Symbiobacterium thermophilum (strain DSM 24528 / JCM 14929 / IAM 14863 / T)</name>
    <dbReference type="NCBI Taxonomy" id="292459"/>
    <lineage>
        <taxon>Bacteria</taxon>
        <taxon>Bacillati</taxon>
        <taxon>Bacillota</taxon>
        <taxon>Clostridia</taxon>
        <taxon>Eubacteriales</taxon>
        <taxon>Symbiobacteriaceae</taxon>
        <taxon>Symbiobacterium</taxon>
    </lineage>
</organism>
<dbReference type="KEGG" id="sth:STH2793"/>
<evidence type="ECO:0000256" key="2">
    <source>
        <dbReference type="SAM" id="SignalP"/>
    </source>
</evidence>
<feature type="signal peptide" evidence="2">
    <location>
        <begin position="1"/>
        <end position="27"/>
    </location>
</feature>
<keyword evidence="1" id="KW-1133">Transmembrane helix</keyword>
<evidence type="ECO:0000256" key="1">
    <source>
        <dbReference type="SAM" id="Phobius"/>
    </source>
</evidence>
<dbReference type="EMBL" id="AP006840">
    <property type="protein sequence ID" value="BAD41778.1"/>
    <property type="molecule type" value="Genomic_DNA"/>
</dbReference>
<proteinExistence type="predicted"/>
<keyword evidence="4" id="KW-1185">Reference proteome</keyword>
<keyword evidence="1" id="KW-0472">Membrane</keyword>
<name>Q67KM0_SYMTH</name>
<keyword evidence="2" id="KW-0732">Signal</keyword>
<keyword evidence="1" id="KW-0812">Transmembrane</keyword>
<feature type="transmembrane region" description="Helical" evidence="1">
    <location>
        <begin position="311"/>
        <end position="332"/>
    </location>
</feature>
<accession>Q67KM0</accession>
<dbReference type="HOGENOM" id="CLU_700052_0_0_9"/>
<dbReference type="eggNOG" id="COG1664">
    <property type="taxonomic scope" value="Bacteria"/>
</dbReference>
<feature type="transmembrane region" description="Helical" evidence="1">
    <location>
        <begin position="274"/>
        <end position="305"/>
    </location>
</feature>
<feature type="transmembrane region" description="Helical" evidence="1">
    <location>
        <begin position="344"/>
        <end position="362"/>
    </location>
</feature>
<feature type="transmembrane region" description="Helical" evidence="1">
    <location>
        <begin position="240"/>
        <end position="262"/>
    </location>
</feature>
<reference evidence="3 4" key="1">
    <citation type="journal article" date="2004" name="Nucleic Acids Res.">
        <title>Genome sequence of Symbiobacterium thermophilum, an uncultivable bacterium that depends on microbial commensalism.</title>
        <authorList>
            <person name="Ueda K."/>
            <person name="Yamashita A."/>
            <person name="Ishikawa J."/>
            <person name="Shimada M."/>
            <person name="Watsuji T."/>
            <person name="Morimura K."/>
            <person name="Ikeda H."/>
            <person name="Hattori M."/>
            <person name="Beppu T."/>
        </authorList>
    </citation>
    <scope>NUCLEOTIDE SEQUENCE [LARGE SCALE GENOMIC DNA]</scope>
    <source>
        <strain evidence="4">T / IAM 14863</strain>
    </source>
</reference>
<dbReference type="STRING" id="292459.STH2793"/>
<evidence type="ECO:0000313" key="3">
    <source>
        <dbReference type="EMBL" id="BAD41778.1"/>
    </source>
</evidence>
<dbReference type="Proteomes" id="UP000000417">
    <property type="component" value="Chromosome"/>
</dbReference>
<evidence type="ECO:0000313" key="4">
    <source>
        <dbReference type="Proteomes" id="UP000000417"/>
    </source>
</evidence>